<dbReference type="SUPFAM" id="SSF56112">
    <property type="entry name" value="Protein kinase-like (PK-like)"/>
    <property type="match status" value="1"/>
</dbReference>
<dbReference type="InParanoid" id="W7XC78"/>
<evidence type="ECO:0000313" key="2">
    <source>
        <dbReference type="EMBL" id="EWS75017.1"/>
    </source>
</evidence>
<dbReference type="OrthoDB" id="4062651at2759"/>
<dbReference type="InterPro" id="IPR000719">
    <property type="entry name" value="Prot_kinase_dom"/>
</dbReference>
<keyword evidence="3" id="KW-1185">Reference proteome</keyword>
<name>W7XC78_TETTS</name>
<dbReference type="EMBL" id="GG662727">
    <property type="protein sequence ID" value="EWS75017.1"/>
    <property type="molecule type" value="Genomic_DNA"/>
</dbReference>
<dbReference type="GO" id="GO:0004674">
    <property type="term" value="F:protein serine/threonine kinase activity"/>
    <property type="evidence" value="ECO:0007669"/>
    <property type="project" value="TreeGrafter"/>
</dbReference>
<dbReference type="KEGG" id="tet:TTHERM_001358411"/>
<protein>
    <submittedName>
        <fullName evidence="2">Serine/Threonine kinase domain protein</fullName>
    </submittedName>
</protein>
<sequence>MINEIEQEQELAQHSKYLMKKFNIGEVVERGQYVILSKCKHVDIFRKPIDCVIKESLHSEDEPKCCTKFCFNLINEYQVSSQLSHPNIVQPQCANFKYDGGCSVLFPQAECDAFSYLLNGVLDISVVKLYFKSMILTLNYLHNQQLFAHNDFKLENVLVFKTENENEMFQLTDFGYSYYLGNKHNNCRNYSKYWTTRNTIFLSPTNCQSIQFKQFRNLREKEGDMFGLGCTLFMILFRKYPFGSNLPTLNEKLKVCEDIQKFGYQYFLQFQTAFNIYENDWVILIDLIIQLLVIDDSCRATSLQLMNHPWVCQQNN</sequence>
<dbReference type="GO" id="GO:0005634">
    <property type="term" value="C:nucleus"/>
    <property type="evidence" value="ECO:0007669"/>
    <property type="project" value="TreeGrafter"/>
</dbReference>
<dbReference type="RefSeq" id="XP_012652448.1">
    <property type="nucleotide sequence ID" value="XM_012796994.1"/>
</dbReference>
<dbReference type="PANTHER" id="PTHR44167:SF24">
    <property type="entry name" value="SERINE_THREONINE-PROTEIN KINASE CHK2"/>
    <property type="match status" value="1"/>
</dbReference>
<dbReference type="GO" id="GO:0044773">
    <property type="term" value="P:mitotic DNA damage checkpoint signaling"/>
    <property type="evidence" value="ECO:0007669"/>
    <property type="project" value="TreeGrafter"/>
</dbReference>
<dbReference type="PANTHER" id="PTHR44167">
    <property type="entry name" value="OVARIAN-SPECIFIC SERINE/THREONINE-PROTEIN KINASE LOK-RELATED"/>
    <property type="match status" value="1"/>
</dbReference>
<feature type="domain" description="Protein kinase" evidence="1">
    <location>
        <begin position="22"/>
        <end position="311"/>
    </location>
</feature>
<accession>W7XC78</accession>
<evidence type="ECO:0000259" key="1">
    <source>
        <dbReference type="PROSITE" id="PS50011"/>
    </source>
</evidence>
<dbReference type="GO" id="GO:0005737">
    <property type="term" value="C:cytoplasm"/>
    <property type="evidence" value="ECO:0007669"/>
    <property type="project" value="TreeGrafter"/>
</dbReference>
<dbReference type="InterPro" id="IPR011009">
    <property type="entry name" value="Kinase-like_dom_sf"/>
</dbReference>
<dbReference type="SMART" id="SM00220">
    <property type="entry name" value="S_TKc"/>
    <property type="match status" value="1"/>
</dbReference>
<dbReference type="Proteomes" id="UP000009168">
    <property type="component" value="Unassembled WGS sequence"/>
</dbReference>
<gene>
    <name evidence="2" type="ORF">TTHERM_001358411</name>
</gene>
<keyword evidence="2" id="KW-0808">Transferase</keyword>
<dbReference type="GO" id="GO:0005524">
    <property type="term" value="F:ATP binding"/>
    <property type="evidence" value="ECO:0007669"/>
    <property type="project" value="InterPro"/>
</dbReference>
<keyword evidence="2" id="KW-0418">Kinase</keyword>
<dbReference type="PROSITE" id="PS00108">
    <property type="entry name" value="PROTEIN_KINASE_ST"/>
    <property type="match status" value="1"/>
</dbReference>
<proteinExistence type="predicted"/>
<dbReference type="Gene3D" id="1.10.510.10">
    <property type="entry name" value="Transferase(Phosphotransferase) domain 1"/>
    <property type="match status" value="1"/>
</dbReference>
<organism evidence="2 3">
    <name type="scientific">Tetrahymena thermophila (strain SB210)</name>
    <dbReference type="NCBI Taxonomy" id="312017"/>
    <lineage>
        <taxon>Eukaryota</taxon>
        <taxon>Sar</taxon>
        <taxon>Alveolata</taxon>
        <taxon>Ciliophora</taxon>
        <taxon>Intramacronucleata</taxon>
        <taxon>Oligohymenophorea</taxon>
        <taxon>Hymenostomatida</taxon>
        <taxon>Tetrahymenina</taxon>
        <taxon>Tetrahymenidae</taxon>
        <taxon>Tetrahymena</taxon>
    </lineage>
</organism>
<dbReference type="Pfam" id="PF00069">
    <property type="entry name" value="Pkinase"/>
    <property type="match status" value="1"/>
</dbReference>
<reference evidence="3" key="1">
    <citation type="journal article" date="2006" name="PLoS Biol.">
        <title>Macronuclear genome sequence of the ciliate Tetrahymena thermophila, a model eukaryote.</title>
        <authorList>
            <person name="Eisen J.A."/>
            <person name="Coyne R.S."/>
            <person name="Wu M."/>
            <person name="Wu D."/>
            <person name="Thiagarajan M."/>
            <person name="Wortman J.R."/>
            <person name="Badger J.H."/>
            <person name="Ren Q."/>
            <person name="Amedeo P."/>
            <person name="Jones K.M."/>
            <person name="Tallon L.J."/>
            <person name="Delcher A.L."/>
            <person name="Salzberg S.L."/>
            <person name="Silva J.C."/>
            <person name="Haas B.J."/>
            <person name="Majoros W.H."/>
            <person name="Farzad M."/>
            <person name="Carlton J.M."/>
            <person name="Smith R.K. Jr."/>
            <person name="Garg J."/>
            <person name="Pearlman R.E."/>
            <person name="Karrer K.M."/>
            <person name="Sun L."/>
            <person name="Manning G."/>
            <person name="Elde N.C."/>
            <person name="Turkewitz A.P."/>
            <person name="Asai D.J."/>
            <person name="Wilkes D.E."/>
            <person name="Wang Y."/>
            <person name="Cai H."/>
            <person name="Collins K."/>
            <person name="Stewart B.A."/>
            <person name="Lee S.R."/>
            <person name="Wilamowska K."/>
            <person name="Weinberg Z."/>
            <person name="Ruzzo W.L."/>
            <person name="Wloga D."/>
            <person name="Gaertig J."/>
            <person name="Frankel J."/>
            <person name="Tsao C.-C."/>
            <person name="Gorovsky M.A."/>
            <person name="Keeling P.J."/>
            <person name="Waller R.F."/>
            <person name="Patron N.J."/>
            <person name="Cherry J.M."/>
            <person name="Stover N.A."/>
            <person name="Krieger C.J."/>
            <person name="del Toro C."/>
            <person name="Ryder H.F."/>
            <person name="Williamson S.C."/>
            <person name="Barbeau R.A."/>
            <person name="Hamilton E.P."/>
            <person name="Orias E."/>
        </authorList>
    </citation>
    <scope>NUCLEOTIDE SEQUENCE [LARGE SCALE GENOMIC DNA]</scope>
    <source>
        <strain evidence="3">SB210</strain>
    </source>
</reference>
<evidence type="ECO:0000313" key="3">
    <source>
        <dbReference type="Proteomes" id="UP000009168"/>
    </source>
</evidence>
<dbReference type="PROSITE" id="PS50011">
    <property type="entry name" value="PROTEIN_KINASE_DOM"/>
    <property type="match status" value="1"/>
</dbReference>
<dbReference type="AlphaFoldDB" id="W7XC78"/>
<dbReference type="InterPro" id="IPR008271">
    <property type="entry name" value="Ser/Thr_kinase_AS"/>
</dbReference>
<dbReference type="GeneID" id="24442215"/>